<keyword evidence="2" id="KW-1185">Reference proteome</keyword>
<sequence>MAKLMRNLRKTHERLSNSNLFNATKQNPSLFTSKLHPGSRITTRNLRFEDNVSRLIRREIQYELERFPSKQLATKFNSFTVDEQPGEQGWLLIPNPLNFNKLPIINL</sequence>
<evidence type="ECO:0000313" key="2">
    <source>
        <dbReference type="Proteomes" id="UP001280121"/>
    </source>
</evidence>
<comment type="caution">
    <text evidence="1">The sequence shown here is derived from an EMBL/GenBank/DDBJ whole genome shotgun (WGS) entry which is preliminary data.</text>
</comment>
<name>A0AAD9WWL1_9ROSI</name>
<reference evidence="1" key="1">
    <citation type="journal article" date="2023" name="Plant J.">
        <title>Genome sequences and population genomics provide insights into the demographic history, inbreeding, and mutation load of two 'living fossil' tree species of Dipteronia.</title>
        <authorList>
            <person name="Feng Y."/>
            <person name="Comes H.P."/>
            <person name="Chen J."/>
            <person name="Zhu S."/>
            <person name="Lu R."/>
            <person name="Zhang X."/>
            <person name="Li P."/>
            <person name="Qiu J."/>
            <person name="Olsen K.M."/>
            <person name="Qiu Y."/>
        </authorList>
    </citation>
    <scope>NUCLEOTIDE SEQUENCE</scope>
    <source>
        <strain evidence="1">KIB01</strain>
    </source>
</reference>
<evidence type="ECO:0000313" key="1">
    <source>
        <dbReference type="EMBL" id="KAK2644760.1"/>
    </source>
</evidence>
<gene>
    <name evidence="1" type="ORF">Ddye_019955</name>
</gene>
<accession>A0AAD9WWL1</accession>
<proteinExistence type="predicted"/>
<organism evidence="1 2">
    <name type="scientific">Dipteronia dyeriana</name>
    <dbReference type="NCBI Taxonomy" id="168575"/>
    <lineage>
        <taxon>Eukaryota</taxon>
        <taxon>Viridiplantae</taxon>
        <taxon>Streptophyta</taxon>
        <taxon>Embryophyta</taxon>
        <taxon>Tracheophyta</taxon>
        <taxon>Spermatophyta</taxon>
        <taxon>Magnoliopsida</taxon>
        <taxon>eudicotyledons</taxon>
        <taxon>Gunneridae</taxon>
        <taxon>Pentapetalae</taxon>
        <taxon>rosids</taxon>
        <taxon>malvids</taxon>
        <taxon>Sapindales</taxon>
        <taxon>Sapindaceae</taxon>
        <taxon>Hippocastanoideae</taxon>
        <taxon>Acereae</taxon>
        <taxon>Dipteronia</taxon>
    </lineage>
</organism>
<dbReference type="Proteomes" id="UP001280121">
    <property type="component" value="Unassembled WGS sequence"/>
</dbReference>
<protein>
    <submittedName>
        <fullName evidence="1">Uncharacterized protein</fullName>
    </submittedName>
</protein>
<dbReference type="EMBL" id="JANJYI010000006">
    <property type="protein sequence ID" value="KAK2644760.1"/>
    <property type="molecule type" value="Genomic_DNA"/>
</dbReference>
<dbReference type="AlphaFoldDB" id="A0AAD9WWL1"/>